<keyword evidence="4" id="KW-1185">Reference proteome</keyword>
<name>A0A1X0NF91_9TRYP</name>
<proteinExistence type="predicted"/>
<protein>
    <submittedName>
        <fullName evidence="3">Uncharacterized protein</fullName>
    </submittedName>
</protein>
<dbReference type="Proteomes" id="UP000192257">
    <property type="component" value="Unassembled WGS sequence"/>
</dbReference>
<sequence length="508" mass="57773">MLLSLCVVECCVPTALCVLNVRLLFSSPSYSLPLWYYRSKQLTVTFMTTMFVQLRGVMYLMVLLQCCVCVTQVLADRDDFLEAEKAVQKSVNHTEQFVPGVEACLHLWVTELPKCLQKCEEVKKIAPKVRSIVERIEKDPSARVGEDVGAKKEKIIQQDVSGPIVELVEQAKKLVPEAGNAARGCSGPVNKTKVRGRMCAVYADNLAPHVMRFPQSLQYYENEMSYADDVEKAREYLHSSYELYYMASNLTHNVSNQAGDIRRCGTFRDHDWRDVRDGVQKLVRLLTHHGGARLGEEEEAKWVEVSGPRDEENKTQVEQDMKDQAKFGARKVVVKNEDESGIGEGGVRHYGGGGGSPANLIRPREIQGDIKEFKGDLERAVKEVALEKKLAAERDKKEREEQESARRAREEEERARKVREVEEKKAREEKEKKAREEQEREAKEREQRAREEEKRRAAEKPRREEVKRVVEKKAKNAKKKGDGSHSPALVHSPLLLLLLSVLGCTLVC</sequence>
<feature type="compositionally biased region" description="Basic and acidic residues" evidence="1">
    <location>
        <begin position="392"/>
        <end position="483"/>
    </location>
</feature>
<feature type="chain" id="PRO_5012846176" evidence="2">
    <location>
        <begin position="18"/>
        <end position="508"/>
    </location>
</feature>
<dbReference type="VEuPathDB" id="TriTrypDB:TM35_000801080"/>
<evidence type="ECO:0000256" key="2">
    <source>
        <dbReference type="SAM" id="SignalP"/>
    </source>
</evidence>
<organism evidence="3 4">
    <name type="scientific">Trypanosoma theileri</name>
    <dbReference type="NCBI Taxonomy" id="67003"/>
    <lineage>
        <taxon>Eukaryota</taxon>
        <taxon>Discoba</taxon>
        <taxon>Euglenozoa</taxon>
        <taxon>Kinetoplastea</taxon>
        <taxon>Metakinetoplastina</taxon>
        <taxon>Trypanosomatida</taxon>
        <taxon>Trypanosomatidae</taxon>
        <taxon>Trypanosoma</taxon>
    </lineage>
</organism>
<dbReference type="AlphaFoldDB" id="A0A1X0NF91"/>
<comment type="caution">
    <text evidence="3">The sequence shown here is derived from an EMBL/GenBank/DDBJ whole genome shotgun (WGS) entry which is preliminary data.</text>
</comment>
<dbReference type="RefSeq" id="XP_028877337.1">
    <property type="nucleotide sequence ID" value="XM_029031374.1"/>
</dbReference>
<dbReference type="STRING" id="67003.A0A1X0NF91"/>
<dbReference type="GeneID" id="39991154"/>
<accession>A0A1X0NF91</accession>
<gene>
    <name evidence="3" type="ORF">TM35_000801080</name>
</gene>
<evidence type="ECO:0000256" key="1">
    <source>
        <dbReference type="SAM" id="MobiDB-lite"/>
    </source>
</evidence>
<reference evidence="3 4" key="1">
    <citation type="submission" date="2017-03" db="EMBL/GenBank/DDBJ databases">
        <title>An alternative strategy for trypanosome survival in the mammalian bloodstream revealed through genome and transcriptome analysis of the ubiquitous bovine parasite Trypanosoma (Megatrypanum) theileri.</title>
        <authorList>
            <person name="Kelly S."/>
            <person name="Ivens A."/>
            <person name="Mott A."/>
            <person name="O'Neill E."/>
            <person name="Emms D."/>
            <person name="Macleod O."/>
            <person name="Voorheis P."/>
            <person name="Matthews J."/>
            <person name="Matthews K."/>
            <person name="Carrington M."/>
        </authorList>
    </citation>
    <scope>NUCLEOTIDE SEQUENCE [LARGE SCALE GENOMIC DNA]</scope>
    <source>
        <strain evidence="3">Edinburgh</strain>
    </source>
</reference>
<evidence type="ECO:0000313" key="4">
    <source>
        <dbReference type="Proteomes" id="UP000192257"/>
    </source>
</evidence>
<evidence type="ECO:0000313" key="3">
    <source>
        <dbReference type="EMBL" id="ORC82970.1"/>
    </source>
</evidence>
<feature type="signal peptide" evidence="2">
    <location>
        <begin position="1"/>
        <end position="17"/>
    </location>
</feature>
<feature type="compositionally biased region" description="Gly residues" evidence="1">
    <location>
        <begin position="342"/>
        <end position="356"/>
    </location>
</feature>
<feature type="region of interest" description="Disordered" evidence="1">
    <location>
        <begin position="340"/>
        <end position="361"/>
    </location>
</feature>
<keyword evidence="2" id="KW-0732">Signal</keyword>
<feature type="region of interest" description="Disordered" evidence="1">
    <location>
        <begin position="392"/>
        <end position="488"/>
    </location>
</feature>
<dbReference type="EMBL" id="NBCO01000080">
    <property type="protein sequence ID" value="ORC82970.1"/>
    <property type="molecule type" value="Genomic_DNA"/>
</dbReference>